<dbReference type="GO" id="GO:0000978">
    <property type="term" value="F:RNA polymerase II cis-regulatory region sequence-specific DNA binding"/>
    <property type="evidence" value="ECO:0007669"/>
    <property type="project" value="TreeGrafter"/>
</dbReference>
<dbReference type="InterPro" id="IPR000536">
    <property type="entry name" value="Nucl_hrmn_rcpt_lig-bd"/>
</dbReference>
<evidence type="ECO:0000259" key="11">
    <source>
        <dbReference type="PROSITE" id="PS51843"/>
    </source>
</evidence>
<name>A0A4W3GEW2_CALMI</name>
<dbReference type="Ensembl" id="ENSCMIT00000001963.1">
    <property type="protein sequence ID" value="ENSCMIP00000001891.1"/>
    <property type="gene ID" value="ENSCMIG00000001141.1"/>
</dbReference>
<evidence type="ECO:0000256" key="1">
    <source>
        <dbReference type="ARBA" id="ARBA00022723"/>
    </source>
</evidence>
<dbReference type="InParanoid" id="A0A4W3GEW2"/>
<keyword evidence="6 9" id="KW-0804">Transcription</keyword>
<dbReference type="GO" id="GO:0030154">
    <property type="term" value="P:cell differentiation"/>
    <property type="evidence" value="ECO:0007669"/>
    <property type="project" value="TreeGrafter"/>
</dbReference>
<reference evidence="12" key="5">
    <citation type="submission" date="2025-09" db="UniProtKB">
        <authorList>
            <consortium name="Ensembl"/>
        </authorList>
    </citation>
    <scope>IDENTIFICATION</scope>
</reference>
<dbReference type="InterPro" id="IPR001723">
    <property type="entry name" value="Nuclear_hrmn_rcpt"/>
</dbReference>
<keyword evidence="7 9" id="KW-0675">Receptor</keyword>
<dbReference type="SMART" id="SM00399">
    <property type="entry name" value="ZnF_C4"/>
    <property type="match status" value="1"/>
</dbReference>
<dbReference type="Pfam" id="PF00104">
    <property type="entry name" value="Hormone_recep"/>
    <property type="match status" value="1"/>
</dbReference>
<dbReference type="PROSITE" id="PS51843">
    <property type="entry name" value="NR_LBD"/>
    <property type="match status" value="1"/>
</dbReference>
<dbReference type="SUPFAM" id="SSF57716">
    <property type="entry name" value="Glucocorticoid receptor-like (DNA-binding domain)"/>
    <property type="match status" value="1"/>
</dbReference>
<dbReference type="Gene3D" id="3.30.50.10">
    <property type="entry name" value="Erythroid Transcription Factor GATA-1, subunit A"/>
    <property type="match status" value="1"/>
</dbReference>
<evidence type="ECO:0000256" key="8">
    <source>
        <dbReference type="ARBA" id="ARBA00023242"/>
    </source>
</evidence>
<reference evidence="12" key="4">
    <citation type="submission" date="2025-08" db="UniProtKB">
        <authorList>
            <consortium name="Ensembl"/>
        </authorList>
    </citation>
    <scope>IDENTIFICATION</scope>
</reference>
<dbReference type="Pfam" id="PF00105">
    <property type="entry name" value="zf-C4"/>
    <property type="match status" value="1"/>
</dbReference>
<dbReference type="InterPro" id="IPR035500">
    <property type="entry name" value="NHR-like_dom_sf"/>
</dbReference>
<sequence length="433" mass="50161">MSYSQEKQIEHLLQDCLEEEEEDDVDLKICRVCMDKATGYHFNVMTCEGCKGFFRRAVKSNIRYSCPFQNSCVITKNSRRQCQACRLKRCLEIGMNKEMIMSDKAVEERRTLIKKNKTLKMTPSIPEEPDLTKEQEKLLEDLLEAHRKTFDASFTHFTQFRVGMPQVDLKSKSFTLYTMSLCCRTYSGIATNYFRVPDPLFAAHKENRSWYTQSSTLSSAVYTARISWQEVYDRNFSMLPHIADLATYMIQGTINFAKFLFCFCRDLSVEDQISLLKGATFEICQIRFNTVFNVDTSIWECGQLKYSIEDATQSGFQQLLLEPLLNFHCTLRSLKLTDKEYVLMQAISLFSPDRADNSNNKAIELIQEKVAMTLKAIIDTKKTKTDKFLFPKIMLILTELRTLSAENNRQILEIQNIQPDVTPLMLEMFGEIG</sequence>
<evidence type="ECO:0000256" key="3">
    <source>
        <dbReference type="ARBA" id="ARBA00022833"/>
    </source>
</evidence>
<evidence type="ECO:0000259" key="10">
    <source>
        <dbReference type="PROSITE" id="PS51030"/>
    </source>
</evidence>
<dbReference type="PRINTS" id="PR00398">
    <property type="entry name" value="STRDHORMONER"/>
</dbReference>
<dbReference type="SUPFAM" id="SSF48508">
    <property type="entry name" value="Nuclear receptor ligand-binding domain"/>
    <property type="match status" value="1"/>
</dbReference>
<keyword evidence="2 9" id="KW-0863">Zinc-finger</keyword>
<evidence type="ECO:0000313" key="13">
    <source>
        <dbReference type="Proteomes" id="UP000314986"/>
    </source>
</evidence>
<evidence type="ECO:0000256" key="5">
    <source>
        <dbReference type="ARBA" id="ARBA00023125"/>
    </source>
</evidence>
<dbReference type="PROSITE" id="PS51030">
    <property type="entry name" value="NUCLEAR_REC_DBD_2"/>
    <property type="match status" value="1"/>
</dbReference>
<keyword evidence="3 9" id="KW-0862">Zinc</keyword>
<reference evidence="13" key="1">
    <citation type="journal article" date="2006" name="Science">
        <title>Ancient noncoding elements conserved in the human genome.</title>
        <authorList>
            <person name="Venkatesh B."/>
            <person name="Kirkness E.F."/>
            <person name="Loh Y.H."/>
            <person name="Halpern A.L."/>
            <person name="Lee A.P."/>
            <person name="Johnson J."/>
            <person name="Dandona N."/>
            <person name="Viswanathan L.D."/>
            <person name="Tay A."/>
            <person name="Venter J.C."/>
            <person name="Strausberg R.L."/>
            <person name="Brenner S."/>
        </authorList>
    </citation>
    <scope>NUCLEOTIDE SEQUENCE [LARGE SCALE GENOMIC DNA]</scope>
</reference>
<dbReference type="GeneTree" id="ENSGT00940000161118"/>
<organism evidence="12 13">
    <name type="scientific">Callorhinchus milii</name>
    <name type="common">Ghost shark</name>
    <dbReference type="NCBI Taxonomy" id="7868"/>
    <lineage>
        <taxon>Eukaryota</taxon>
        <taxon>Metazoa</taxon>
        <taxon>Chordata</taxon>
        <taxon>Craniata</taxon>
        <taxon>Vertebrata</taxon>
        <taxon>Chondrichthyes</taxon>
        <taxon>Holocephali</taxon>
        <taxon>Chimaeriformes</taxon>
        <taxon>Callorhinchidae</taxon>
        <taxon>Callorhinchus</taxon>
    </lineage>
</organism>
<feature type="domain" description="NR LBD" evidence="11">
    <location>
        <begin position="134"/>
        <end position="433"/>
    </location>
</feature>
<dbReference type="Gene3D" id="1.10.565.10">
    <property type="entry name" value="Retinoid X Receptor"/>
    <property type="match status" value="1"/>
</dbReference>
<evidence type="ECO:0000256" key="6">
    <source>
        <dbReference type="ARBA" id="ARBA00023163"/>
    </source>
</evidence>
<evidence type="ECO:0000256" key="4">
    <source>
        <dbReference type="ARBA" id="ARBA00023015"/>
    </source>
</evidence>
<keyword evidence="1 9" id="KW-0479">Metal-binding</keyword>
<dbReference type="STRING" id="7868.ENSCMIP00000001891"/>
<accession>A0A4W3GEW2</accession>
<dbReference type="GO" id="GO:0005634">
    <property type="term" value="C:nucleus"/>
    <property type="evidence" value="ECO:0007669"/>
    <property type="project" value="UniProtKB-SubCell"/>
</dbReference>
<keyword evidence="8 9" id="KW-0539">Nucleus</keyword>
<dbReference type="InterPro" id="IPR050234">
    <property type="entry name" value="Nuclear_hormone_rcpt_NR1"/>
</dbReference>
<dbReference type="AlphaFoldDB" id="A0A4W3GEW2"/>
<dbReference type="PANTHER" id="PTHR24082">
    <property type="entry name" value="NUCLEAR HORMONE RECEPTOR"/>
    <property type="match status" value="1"/>
</dbReference>
<dbReference type="InterPro" id="IPR001628">
    <property type="entry name" value="Znf_hrmn_rcpt"/>
</dbReference>
<keyword evidence="5 9" id="KW-0238">DNA-binding</keyword>
<dbReference type="Proteomes" id="UP000314986">
    <property type="component" value="Unassembled WGS sequence"/>
</dbReference>
<evidence type="ECO:0000256" key="9">
    <source>
        <dbReference type="RuleBase" id="RU004334"/>
    </source>
</evidence>
<evidence type="ECO:0000256" key="7">
    <source>
        <dbReference type="ARBA" id="ARBA00023170"/>
    </source>
</evidence>
<comment type="similarity">
    <text evidence="9">Belongs to the nuclear hormone receptor family.</text>
</comment>
<dbReference type="GO" id="GO:0008270">
    <property type="term" value="F:zinc ion binding"/>
    <property type="evidence" value="ECO:0007669"/>
    <property type="project" value="UniProtKB-KW"/>
</dbReference>
<evidence type="ECO:0000256" key="2">
    <source>
        <dbReference type="ARBA" id="ARBA00022771"/>
    </source>
</evidence>
<dbReference type="GO" id="GO:0045944">
    <property type="term" value="P:positive regulation of transcription by RNA polymerase II"/>
    <property type="evidence" value="ECO:0007669"/>
    <property type="project" value="TreeGrafter"/>
</dbReference>
<feature type="domain" description="Nuclear receptor" evidence="10">
    <location>
        <begin position="27"/>
        <end position="102"/>
    </location>
</feature>
<dbReference type="FunFam" id="3.30.50.10:FF:000033">
    <property type="entry name" value="Nuclear receptor subfamily 1 group I member 2"/>
    <property type="match status" value="1"/>
</dbReference>
<dbReference type="GO" id="GO:0000122">
    <property type="term" value="P:negative regulation of transcription by RNA polymerase II"/>
    <property type="evidence" value="ECO:0007669"/>
    <property type="project" value="TreeGrafter"/>
</dbReference>
<dbReference type="SMART" id="SM00430">
    <property type="entry name" value="HOLI"/>
    <property type="match status" value="1"/>
</dbReference>
<keyword evidence="4 9" id="KW-0805">Transcription regulation</keyword>
<dbReference type="PRINTS" id="PR00047">
    <property type="entry name" value="STROIDFINGER"/>
</dbReference>
<protein>
    <submittedName>
        <fullName evidence="12">Nuclear receptor subfamily 1, group I, member 2</fullName>
    </submittedName>
</protein>
<keyword evidence="13" id="KW-1185">Reference proteome</keyword>
<comment type="subcellular location">
    <subcellularLocation>
        <location evidence="9">Nucleus</location>
    </subcellularLocation>
</comment>
<reference evidence="13" key="2">
    <citation type="journal article" date="2007" name="PLoS Biol.">
        <title>Survey sequencing and comparative analysis of the elephant shark (Callorhinchus milii) genome.</title>
        <authorList>
            <person name="Venkatesh B."/>
            <person name="Kirkness E.F."/>
            <person name="Loh Y.H."/>
            <person name="Halpern A.L."/>
            <person name="Lee A.P."/>
            <person name="Johnson J."/>
            <person name="Dandona N."/>
            <person name="Viswanathan L.D."/>
            <person name="Tay A."/>
            <person name="Venter J.C."/>
            <person name="Strausberg R.L."/>
            <person name="Brenner S."/>
        </authorList>
    </citation>
    <scope>NUCLEOTIDE SEQUENCE [LARGE SCALE GENOMIC DNA]</scope>
</reference>
<reference evidence="13" key="3">
    <citation type="journal article" date="2014" name="Nature">
        <title>Elephant shark genome provides unique insights into gnathostome evolution.</title>
        <authorList>
            <consortium name="International Elephant Shark Genome Sequencing Consortium"/>
            <person name="Venkatesh B."/>
            <person name="Lee A.P."/>
            <person name="Ravi V."/>
            <person name="Maurya A.K."/>
            <person name="Lian M.M."/>
            <person name="Swann J.B."/>
            <person name="Ohta Y."/>
            <person name="Flajnik M.F."/>
            <person name="Sutoh Y."/>
            <person name="Kasahara M."/>
            <person name="Hoon S."/>
            <person name="Gangu V."/>
            <person name="Roy S.W."/>
            <person name="Irimia M."/>
            <person name="Korzh V."/>
            <person name="Kondrychyn I."/>
            <person name="Lim Z.W."/>
            <person name="Tay B.H."/>
            <person name="Tohari S."/>
            <person name="Kong K.W."/>
            <person name="Ho S."/>
            <person name="Lorente-Galdos B."/>
            <person name="Quilez J."/>
            <person name="Marques-Bonet T."/>
            <person name="Raney B.J."/>
            <person name="Ingham P.W."/>
            <person name="Tay A."/>
            <person name="Hillier L.W."/>
            <person name="Minx P."/>
            <person name="Boehm T."/>
            <person name="Wilson R.K."/>
            <person name="Brenner S."/>
            <person name="Warren W.C."/>
        </authorList>
    </citation>
    <scope>NUCLEOTIDE SEQUENCE [LARGE SCALE GENOMIC DNA]</scope>
</reference>
<dbReference type="GO" id="GO:0004879">
    <property type="term" value="F:nuclear receptor activity"/>
    <property type="evidence" value="ECO:0007669"/>
    <property type="project" value="TreeGrafter"/>
</dbReference>
<dbReference type="PANTHER" id="PTHR24082:SF39">
    <property type="entry name" value="NUCLEAR RECEPTOR SUBFAMILY 1 GROUP I MEMBER 2"/>
    <property type="match status" value="1"/>
</dbReference>
<evidence type="ECO:0000313" key="12">
    <source>
        <dbReference type="Ensembl" id="ENSCMIP00000001891.1"/>
    </source>
</evidence>
<dbReference type="InterPro" id="IPR013088">
    <property type="entry name" value="Znf_NHR/GATA"/>
</dbReference>
<proteinExistence type="inferred from homology"/>
<dbReference type="PROSITE" id="PS00031">
    <property type="entry name" value="NUCLEAR_REC_DBD_1"/>
    <property type="match status" value="1"/>
</dbReference>